<evidence type="ECO:0000313" key="8">
    <source>
        <dbReference type="Proteomes" id="UP000326759"/>
    </source>
</evidence>
<name>A0A5N5TA72_9CRUS</name>
<dbReference type="Pfam" id="PF00135">
    <property type="entry name" value="COesterase"/>
    <property type="match status" value="2"/>
</dbReference>
<dbReference type="InterPro" id="IPR029058">
    <property type="entry name" value="AB_hydrolase_fold"/>
</dbReference>
<dbReference type="PANTHER" id="PTHR43142">
    <property type="entry name" value="CARBOXYLIC ESTER HYDROLASE"/>
    <property type="match status" value="1"/>
</dbReference>
<evidence type="ECO:0000313" key="7">
    <source>
        <dbReference type="EMBL" id="KAB7501985.1"/>
    </source>
</evidence>
<comment type="caution">
    <text evidence="7">The sequence shown here is derived from an EMBL/GenBank/DDBJ whole genome shotgun (WGS) entry which is preliminary data.</text>
</comment>
<reference evidence="7 8" key="1">
    <citation type="journal article" date="2019" name="PLoS Biol.">
        <title>Sex chromosomes control vertical transmission of feminizing Wolbachia symbionts in an isopod.</title>
        <authorList>
            <person name="Becking T."/>
            <person name="Chebbi M.A."/>
            <person name="Giraud I."/>
            <person name="Moumen B."/>
            <person name="Laverre T."/>
            <person name="Caubet Y."/>
            <person name="Peccoud J."/>
            <person name="Gilbert C."/>
            <person name="Cordaux R."/>
        </authorList>
    </citation>
    <scope>NUCLEOTIDE SEQUENCE [LARGE SCALE GENOMIC DNA]</scope>
    <source>
        <strain evidence="7">ANa2</strain>
        <tissue evidence="7">Whole body excluding digestive tract and cuticle</tissue>
    </source>
</reference>
<evidence type="ECO:0000256" key="3">
    <source>
        <dbReference type="ARBA" id="ARBA00022801"/>
    </source>
</evidence>
<dbReference type="PANTHER" id="PTHR43142:SF1">
    <property type="entry name" value="CARBOXYLIC ESTER HYDROLASE"/>
    <property type="match status" value="1"/>
</dbReference>
<proteinExistence type="inferred from homology"/>
<feature type="signal peptide" evidence="5">
    <location>
        <begin position="1"/>
        <end position="20"/>
    </location>
</feature>
<feature type="chain" id="PRO_5024467120" evidence="5">
    <location>
        <begin position="21"/>
        <end position="442"/>
    </location>
</feature>
<protein>
    <submittedName>
        <fullName evidence="7">Esterase S</fullName>
    </submittedName>
</protein>
<feature type="domain" description="Carboxylesterase type B" evidence="6">
    <location>
        <begin position="294"/>
        <end position="441"/>
    </location>
</feature>
<dbReference type="EMBL" id="SEYY01008881">
    <property type="protein sequence ID" value="KAB7501985.1"/>
    <property type="molecule type" value="Genomic_DNA"/>
</dbReference>
<evidence type="ECO:0000259" key="6">
    <source>
        <dbReference type="Pfam" id="PF00135"/>
    </source>
</evidence>
<keyword evidence="2" id="KW-0719">Serine esterase</keyword>
<sequence>MKMKFLFVVAVLGFITVTEARFPKFRLSNRRIEDPVKAAEINSKFEEAIDEKWAKHTKVEAPPVNLGKYWDDDIFNATHIGLKCPQGAYVGDEPGGDEDCLFLNVYTPYKPTTTEAKDLAVMFFIYGGSFTSGDASLYMPTKLLDHDVILVTTHYRLGAFGFYTRDSPNAPGNLAFYDMISGLTWVQNYISDFGGSYRIGNHIWRKCRICLSQLHDALTGLDLFRGVIAESGSALDHWAFDEDSTYATNYYEHYVGCDIYETEDEILDCMRKVPFQDLIHAGHAMVVHHFINENKNVIDLMQLEVLESNMRASECVVDEPLSIAKSMQESYCGDIDLADLEVAQYCLIDVCGILFLKAGSWQVSNLHSYYSKQPTYYYTLEYEADDSMGDWVVSDSSPFYTGITHADDLMYIFAMPAIMEPGPEKDVSQRMTLLWTNFARYL</sequence>
<comment type="similarity">
    <text evidence="1">Belongs to the type-B carboxylesterase/lipase family.</text>
</comment>
<organism evidence="7 8">
    <name type="scientific">Armadillidium nasatum</name>
    <dbReference type="NCBI Taxonomy" id="96803"/>
    <lineage>
        <taxon>Eukaryota</taxon>
        <taxon>Metazoa</taxon>
        <taxon>Ecdysozoa</taxon>
        <taxon>Arthropoda</taxon>
        <taxon>Crustacea</taxon>
        <taxon>Multicrustacea</taxon>
        <taxon>Malacostraca</taxon>
        <taxon>Eumalacostraca</taxon>
        <taxon>Peracarida</taxon>
        <taxon>Isopoda</taxon>
        <taxon>Oniscidea</taxon>
        <taxon>Crinocheta</taxon>
        <taxon>Armadillidiidae</taxon>
        <taxon>Armadillidium</taxon>
    </lineage>
</organism>
<gene>
    <name evidence="7" type="primary">EstS</name>
    <name evidence="7" type="ORF">Anas_00402</name>
</gene>
<feature type="domain" description="Carboxylesterase type B" evidence="6">
    <location>
        <begin position="68"/>
        <end position="284"/>
    </location>
</feature>
<dbReference type="Gene3D" id="3.40.50.1820">
    <property type="entry name" value="alpha/beta hydrolase"/>
    <property type="match status" value="3"/>
</dbReference>
<dbReference type="InterPro" id="IPR019819">
    <property type="entry name" value="Carboxylesterase_B_CS"/>
</dbReference>
<dbReference type="InterPro" id="IPR002018">
    <property type="entry name" value="CarbesteraseB"/>
</dbReference>
<evidence type="ECO:0000256" key="1">
    <source>
        <dbReference type="ARBA" id="ARBA00005964"/>
    </source>
</evidence>
<dbReference type="OrthoDB" id="19653at2759"/>
<keyword evidence="5" id="KW-0732">Signal</keyword>
<evidence type="ECO:0000256" key="2">
    <source>
        <dbReference type="ARBA" id="ARBA00022487"/>
    </source>
</evidence>
<evidence type="ECO:0000256" key="4">
    <source>
        <dbReference type="ARBA" id="ARBA00023180"/>
    </source>
</evidence>
<dbReference type="GO" id="GO:0052689">
    <property type="term" value="F:carboxylic ester hydrolase activity"/>
    <property type="evidence" value="ECO:0007669"/>
    <property type="project" value="UniProtKB-KW"/>
</dbReference>
<keyword evidence="4" id="KW-0325">Glycoprotein</keyword>
<dbReference type="PROSITE" id="PS00941">
    <property type="entry name" value="CARBOXYLESTERASE_B_2"/>
    <property type="match status" value="1"/>
</dbReference>
<keyword evidence="3" id="KW-0378">Hydrolase</keyword>
<accession>A0A5N5TA72</accession>
<dbReference type="SUPFAM" id="SSF53474">
    <property type="entry name" value="alpha/beta-Hydrolases"/>
    <property type="match status" value="1"/>
</dbReference>
<keyword evidence="8" id="KW-1185">Reference proteome</keyword>
<evidence type="ECO:0000256" key="5">
    <source>
        <dbReference type="SAM" id="SignalP"/>
    </source>
</evidence>
<dbReference type="Proteomes" id="UP000326759">
    <property type="component" value="Unassembled WGS sequence"/>
</dbReference>
<dbReference type="AlphaFoldDB" id="A0A5N5TA72"/>